<evidence type="ECO:0000256" key="9">
    <source>
        <dbReference type="ARBA" id="ARBA00070857"/>
    </source>
</evidence>
<dbReference type="InterPro" id="IPR012337">
    <property type="entry name" value="RNaseH-like_sf"/>
</dbReference>
<feature type="region of interest" description="Disordered" evidence="10">
    <location>
        <begin position="102"/>
        <end position="138"/>
    </location>
</feature>
<evidence type="ECO:0000256" key="5">
    <source>
        <dbReference type="ARBA" id="ARBA00023015"/>
    </source>
</evidence>
<evidence type="ECO:0000259" key="12">
    <source>
        <dbReference type="PROSITE" id="PS50822"/>
    </source>
</evidence>
<keyword evidence="7" id="KW-0804">Transcription</keyword>
<feature type="domain" description="PAZ" evidence="11">
    <location>
        <begin position="382"/>
        <end position="487"/>
    </location>
</feature>
<dbReference type="InterPro" id="IPR014811">
    <property type="entry name" value="ArgoL1"/>
</dbReference>
<dbReference type="EMBL" id="CACVBM020000455">
    <property type="protein sequence ID" value="CAA7019493.1"/>
    <property type="molecule type" value="Genomic_DNA"/>
</dbReference>
<dbReference type="Pfam" id="PF02170">
    <property type="entry name" value="PAZ"/>
    <property type="match status" value="1"/>
</dbReference>
<dbReference type="GO" id="GO:0003723">
    <property type="term" value="F:RNA binding"/>
    <property type="evidence" value="ECO:0007669"/>
    <property type="project" value="UniProtKB-KW"/>
</dbReference>
<evidence type="ECO:0000259" key="11">
    <source>
        <dbReference type="PROSITE" id="PS50821"/>
    </source>
</evidence>
<keyword evidence="2" id="KW-0678">Repressor</keyword>
<sequence>MEEKTQSHHTSKHKHKHSPNSKSRTPPLLHKPPPFHHVHTNPLPLPSYPQQNLNLFSSNLHYYYYYCFYSQFHNSLPPLLPLPPPPLLSLPPPLQQRFHKSLSVSPVVERKQQQQHQQQQKKKQVSEHESNSRNIKVSGSIGTELAEEALVVAKRPDSGGQQGSVIYLLANHILVKFDPLQRIYHYNVDISPQPSKEIARMIKQKLVETEQSSFSGAVPAFDGRQNIYSPVEFQEDRLEFFVNLPIPSCKTMVKNGDLLEKQTQKNHIDKLFKVNMRLVSKFDGKEQRKEGEDWAPLPQEYVHALDVILRENPLEKCTSMGRSFYSNSMGGSKEIGGGAVGLRGFFQSLRQTQQGLALNMDLSITAFHESIGVIAYLQKRLEFLKDLPRNKGRELSLEEMREVEKALKNIRVFVCHRETVQRYRVYGLTEEITENLWFPDRDGKQLRLMSYFKDHYSYEIQYKNLPCLQISRTRPCYLPVELCMICEGQKFLGKLSDDQAAKIMKMGCQRPNERKAIIDNVMAGPVGPSSGKQTREFNLEVAREMTLLKGRILQPPKLKLDRPKNLQESRVFKGIRVERWALMSIGGSTDQKSTIPKFINDLTQKCEHLGVFLSKNATSSIFFEPSHILNNISLLESKLKEIQRAASSNLQLIICVMERKHKGYGDLKRIAETRIGVVTQCCLYTNITKLNSQFVSNLALKINAKIGGSMTELYKSLPSHIPRLFRLDEPVIFMGADVTHPHPFDDCSPSVAAVVGSINWPEANRYVSRMRSQTHRQEIIQDLDLMVKELLEDFYKAVNKLPNRIIFFRDGVSETQFKKVLQEELQSIKTACSKFDGYNPSITFAVVQKRHHTRLFRCDPDHENIPPGTVVDSVITHPKEFDFYLCSHLGVKGTSRPTHYHILWDENEFTSDELQRLVYNLCYTFVRCTKPVSIVPPAYYAHLAAYRGRLYIERSSETNGGSLNLSSVSRVGPPKTIPLPKLSDSVKNLMFYC</sequence>
<comment type="similarity">
    <text evidence="1">Belongs to the argonaute family. Ago subfamily.</text>
</comment>
<dbReference type="Pfam" id="PF08699">
    <property type="entry name" value="ArgoL1"/>
    <property type="match status" value="1"/>
</dbReference>
<feature type="region of interest" description="Disordered" evidence="10">
    <location>
        <begin position="1"/>
        <end position="43"/>
    </location>
</feature>
<dbReference type="AlphaFoldDB" id="A0A6D2HVK4"/>
<keyword evidence="4" id="KW-0694">RNA-binding</keyword>
<dbReference type="InterPro" id="IPR036397">
    <property type="entry name" value="RNaseH_sf"/>
</dbReference>
<evidence type="ECO:0000256" key="1">
    <source>
        <dbReference type="ARBA" id="ARBA00008201"/>
    </source>
</evidence>
<dbReference type="InterPro" id="IPR003100">
    <property type="entry name" value="PAZ_dom"/>
</dbReference>
<feature type="domain" description="Piwi" evidence="12">
    <location>
        <begin position="652"/>
        <end position="953"/>
    </location>
</feature>
<dbReference type="InterPro" id="IPR032474">
    <property type="entry name" value="Argonaute_N"/>
</dbReference>
<dbReference type="Pfam" id="PF16486">
    <property type="entry name" value="ArgoN"/>
    <property type="match status" value="1"/>
</dbReference>
<dbReference type="Pfam" id="PF02171">
    <property type="entry name" value="Piwi"/>
    <property type="match status" value="1"/>
</dbReference>
<evidence type="ECO:0000256" key="2">
    <source>
        <dbReference type="ARBA" id="ARBA00022491"/>
    </source>
</evidence>
<accession>A0A6D2HVK4</accession>
<dbReference type="PANTHER" id="PTHR22891">
    <property type="entry name" value="EUKARYOTIC TRANSLATION INITIATION FACTOR 2C"/>
    <property type="match status" value="1"/>
</dbReference>
<keyword evidence="8" id="KW-0687">Ribonucleoprotein</keyword>
<dbReference type="Gene3D" id="3.30.420.10">
    <property type="entry name" value="Ribonuclease H-like superfamily/Ribonuclease H"/>
    <property type="match status" value="1"/>
</dbReference>
<dbReference type="GO" id="GO:1990904">
    <property type="term" value="C:ribonucleoprotein complex"/>
    <property type="evidence" value="ECO:0007669"/>
    <property type="project" value="UniProtKB-KW"/>
</dbReference>
<keyword evidence="3" id="KW-0810">Translation regulation</keyword>
<dbReference type="InterPro" id="IPR045246">
    <property type="entry name" value="Piwi_ago-like"/>
</dbReference>
<protein>
    <recommendedName>
        <fullName evidence="9">Protein argonaute 7</fullName>
    </recommendedName>
</protein>
<evidence type="ECO:0000256" key="10">
    <source>
        <dbReference type="SAM" id="MobiDB-lite"/>
    </source>
</evidence>
<dbReference type="FunFam" id="2.170.260.10:FF:000008">
    <property type="entry name" value="Protein argonaute 7"/>
    <property type="match status" value="1"/>
</dbReference>
<dbReference type="SUPFAM" id="SSF101690">
    <property type="entry name" value="PAZ domain"/>
    <property type="match status" value="1"/>
</dbReference>
<dbReference type="GO" id="GO:0035194">
    <property type="term" value="P:regulatory ncRNA-mediated post-transcriptional gene silencing"/>
    <property type="evidence" value="ECO:0007669"/>
    <property type="project" value="UniProtKB-ARBA"/>
</dbReference>
<dbReference type="SUPFAM" id="SSF53098">
    <property type="entry name" value="Ribonuclease H-like"/>
    <property type="match status" value="1"/>
</dbReference>
<dbReference type="CDD" id="cd04657">
    <property type="entry name" value="Piwi_ago-like"/>
    <property type="match status" value="1"/>
</dbReference>
<dbReference type="GO" id="GO:0051607">
    <property type="term" value="P:defense response to virus"/>
    <property type="evidence" value="ECO:0007669"/>
    <property type="project" value="UniProtKB-ARBA"/>
</dbReference>
<evidence type="ECO:0000256" key="7">
    <source>
        <dbReference type="ARBA" id="ARBA00023163"/>
    </source>
</evidence>
<dbReference type="SMART" id="SM00949">
    <property type="entry name" value="PAZ"/>
    <property type="match status" value="1"/>
</dbReference>
<evidence type="ECO:0000313" key="13">
    <source>
        <dbReference type="EMBL" id="CAA7019493.1"/>
    </source>
</evidence>
<dbReference type="Proteomes" id="UP000467841">
    <property type="component" value="Unassembled WGS sequence"/>
</dbReference>
<dbReference type="InterPro" id="IPR003165">
    <property type="entry name" value="Piwi"/>
</dbReference>
<organism evidence="13 14">
    <name type="scientific">Microthlaspi erraticum</name>
    <dbReference type="NCBI Taxonomy" id="1685480"/>
    <lineage>
        <taxon>Eukaryota</taxon>
        <taxon>Viridiplantae</taxon>
        <taxon>Streptophyta</taxon>
        <taxon>Embryophyta</taxon>
        <taxon>Tracheophyta</taxon>
        <taxon>Spermatophyta</taxon>
        <taxon>Magnoliopsida</taxon>
        <taxon>eudicotyledons</taxon>
        <taxon>Gunneridae</taxon>
        <taxon>Pentapetalae</taxon>
        <taxon>rosids</taxon>
        <taxon>malvids</taxon>
        <taxon>Brassicales</taxon>
        <taxon>Brassicaceae</taxon>
        <taxon>Coluteocarpeae</taxon>
        <taxon>Microthlaspi</taxon>
    </lineage>
</organism>
<evidence type="ECO:0000256" key="3">
    <source>
        <dbReference type="ARBA" id="ARBA00022845"/>
    </source>
</evidence>
<evidence type="ECO:0000256" key="6">
    <source>
        <dbReference type="ARBA" id="ARBA00023158"/>
    </source>
</evidence>
<keyword evidence="5" id="KW-0805">Transcription regulation</keyword>
<feature type="compositionally biased region" description="Basic residues" evidence="10">
    <location>
        <begin position="7"/>
        <end position="19"/>
    </location>
</feature>
<dbReference type="PROSITE" id="PS50822">
    <property type="entry name" value="PIWI"/>
    <property type="match status" value="1"/>
</dbReference>
<name>A0A6D2HVK4_9BRAS</name>
<dbReference type="FunFam" id="3.30.420.10:FF:000013">
    <property type="entry name" value="protein argonaute 10-like"/>
    <property type="match status" value="1"/>
</dbReference>
<dbReference type="SMART" id="SM00950">
    <property type="entry name" value="Piwi"/>
    <property type="match status" value="1"/>
</dbReference>
<dbReference type="PROSITE" id="PS50821">
    <property type="entry name" value="PAZ"/>
    <property type="match status" value="1"/>
</dbReference>
<evidence type="ECO:0000256" key="8">
    <source>
        <dbReference type="ARBA" id="ARBA00023274"/>
    </source>
</evidence>
<proteinExistence type="inferred from homology"/>
<evidence type="ECO:0000256" key="4">
    <source>
        <dbReference type="ARBA" id="ARBA00022884"/>
    </source>
</evidence>
<reference evidence="13" key="1">
    <citation type="submission" date="2020-01" db="EMBL/GenBank/DDBJ databases">
        <authorList>
            <person name="Mishra B."/>
        </authorList>
    </citation>
    <scope>NUCLEOTIDE SEQUENCE [LARGE SCALE GENOMIC DNA]</scope>
</reference>
<dbReference type="SMART" id="SM01163">
    <property type="entry name" value="DUF1785"/>
    <property type="match status" value="1"/>
</dbReference>
<dbReference type="Gene3D" id="2.170.260.10">
    <property type="entry name" value="paz domain"/>
    <property type="match status" value="1"/>
</dbReference>
<dbReference type="CDD" id="cd02846">
    <property type="entry name" value="PAZ_argonaute_like"/>
    <property type="match status" value="1"/>
</dbReference>
<dbReference type="GO" id="GO:0006417">
    <property type="term" value="P:regulation of translation"/>
    <property type="evidence" value="ECO:0007669"/>
    <property type="project" value="UniProtKB-KW"/>
</dbReference>
<dbReference type="InterPro" id="IPR036085">
    <property type="entry name" value="PAZ_dom_sf"/>
</dbReference>
<keyword evidence="14" id="KW-1185">Reference proteome</keyword>
<dbReference type="OrthoDB" id="10252740at2759"/>
<comment type="caution">
    <text evidence="13">The sequence shown here is derived from an EMBL/GenBank/DDBJ whole genome shotgun (WGS) entry which is preliminary data.</text>
</comment>
<dbReference type="Gene3D" id="3.40.50.2300">
    <property type="match status" value="1"/>
</dbReference>
<evidence type="ECO:0000313" key="14">
    <source>
        <dbReference type="Proteomes" id="UP000467841"/>
    </source>
</evidence>
<gene>
    <name evidence="13" type="ORF">MERR_LOCUS6728</name>
</gene>
<keyword evidence="6" id="KW-0943">RNA-mediated gene silencing</keyword>